<sequence>MDGLRGVTVVAVVLLHAELTAGPLPWLAAVNQALEPYRMPLLMTLSGMLLARSLSRGARRHLTGKVRAILWPYAVWTLLDVAHLAADALAAGEPLPPGLLRRLVYDPTSYLWFLAFLFCYHVLATPLPGRLRTAAGPALVLLGGALEPTDLSRFVTLAGWFLVGDLVARVVGPRVPPTMAGRIARVRWGVLASVGRQSIVYYACHLIVMVYAVRLAREAGVTDPRATVAVAVVVPLATGALLVRLRRHRWVDALFVWPRVESTAGTEQSGVAAPGVVPART</sequence>
<evidence type="ECO:0000256" key="2">
    <source>
        <dbReference type="ARBA" id="ARBA00007400"/>
    </source>
</evidence>
<evidence type="ECO:0000313" key="9">
    <source>
        <dbReference type="EMBL" id="GAA1533613.1"/>
    </source>
</evidence>
<reference evidence="9 10" key="1">
    <citation type="journal article" date="2019" name="Int. J. Syst. Evol. Microbiol.">
        <title>The Global Catalogue of Microorganisms (GCM) 10K type strain sequencing project: providing services to taxonomists for standard genome sequencing and annotation.</title>
        <authorList>
            <consortium name="The Broad Institute Genomics Platform"/>
            <consortium name="The Broad Institute Genome Sequencing Center for Infectious Disease"/>
            <person name="Wu L."/>
            <person name="Ma J."/>
        </authorList>
    </citation>
    <scope>NUCLEOTIDE SEQUENCE [LARGE SCALE GENOMIC DNA]</scope>
    <source>
        <strain evidence="9 10">JCM 14942</strain>
    </source>
</reference>
<comment type="subcellular location">
    <subcellularLocation>
        <location evidence="1">Cell membrane</location>
        <topology evidence="1">Multi-pass membrane protein</topology>
    </subcellularLocation>
</comment>
<feature type="transmembrane region" description="Helical" evidence="7">
    <location>
        <begin position="110"/>
        <end position="127"/>
    </location>
</feature>
<organism evidence="9 10">
    <name type="scientific">Nocardioides humi</name>
    <dbReference type="NCBI Taxonomy" id="449461"/>
    <lineage>
        <taxon>Bacteria</taxon>
        <taxon>Bacillati</taxon>
        <taxon>Actinomycetota</taxon>
        <taxon>Actinomycetes</taxon>
        <taxon>Propionibacteriales</taxon>
        <taxon>Nocardioidaceae</taxon>
        <taxon>Nocardioides</taxon>
    </lineage>
</organism>
<evidence type="ECO:0000259" key="8">
    <source>
        <dbReference type="Pfam" id="PF01757"/>
    </source>
</evidence>
<feature type="transmembrane region" description="Helical" evidence="7">
    <location>
        <begin position="228"/>
        <end position="245"/>
    </location>
</feature>
<dbReference type="Pfam" id="PF01757">
    <property type="entry name" value="Acyl_transf_3"/>
    <property type="match status" value="1"/>
</dbReference>
<evidence type="ECO:0000256" key="7">
    <source>
        <dbReference type="SAM" id="Phobius"/>
    </source>
</evidence>
<dbReference type="PANTHER" id="PTHR40074">
    <property type="entry name" value="O-ACETYLTRANSFERASE WECH"/>
    <property type="match status" value="1"/>
</dbReference>
<proteinExistence type="inferred from homology"/>
<feature type="transmembrane region" description="Helical" evidence="7">
    <location>
        <begin position="37"/>
        <end position="54"/>
    </location>
</feature>
<feature type="domain" description="Acyltransferase 3" evidence="8">
    <location>
        <begin position="1"/>
        <end position="142"/>
    </location>
</feature>
<keyword evidence="6 7" id="KW-0472">Membrane</keyword>
<evidence type="ECO:0000313" key="10">
    <source>
        <dbReference type="Proteomes" id="UP001500842"/>
    </source>
</evidence>
<keyword evidence="5 7" id="KW-1133">Transmembrane helix</keyword>
<accession>A0ABN2B7E4</accession>
<name>A0ABN2B7E4_9ACTN</name>
<gene>
    <name evidence="9" type="ORF">GCM10009788_40710</name>
</gene>
<evidence type="ECO:0000256" key="1">
    <source>
        <dbReference type="ARBA" id="ARBA00004651"/>
    </source>
</evidence>
<evidence type="ECO:0000256" key="3">
    <source>
        <dbReference type="ARBA" id="ARBA00022475"/>
    </source>
</evidence>
<dbReference type="EMBL" id="BAAAOR010000030">
    <property type="protein sequence ID" value="GAA1533613.1"/>
    <property type="molecule type" value="Genomic_DNA"/>
</dbReference>
<dbReference type="InterPro" id="IPR002656">
    <property type="entry name" value="Acyl_transf_3_dom"/>
</dbReference>
<evidence type="ECO:0000256" key="6">
    <source>
        <dbReference type="ARBA" id="ARBA00023136"/>
    </source>
</evidence>
<evidence type="ECO:0000256" key="5">
    <source>
        <dbReference type="ARBA" id="ARBA00022989"/>
    </source>
</evidence>
<dbReference type="PANTHER" id="PTHR40074:SF2">
    <property type="entry name" value="O-ACETYLTRANSFERASE WECH"/>
    <property type="match status" value="1"/>
</dbReference>
<comment type="caution">
    <text evidence="9">The sequence shown here is derived from an EMBL/GenBank/DDBJ whole genome shotgun (WGS) entry which is preliminary data.</text>
</comment>
<keyword evidence="10" id="KW-1185">Reference proteome</keyword>
<keyword evidence="4 7" id="KW-0812">Transmembrane</keyword>
<protein>
    <recommendedName>
        <fullName evidence="8">Acyltransferase 3 domain-containing protein</fullName>
    </recommendedName>
</protein>
<dbReference type="Proteomes" id="UP001500842">
    <property type="component" value="Unassembled WGS sequence"/>
</dbReference>
<keyword evidence="3" id="KW-1003">Cell membrane</keyword>
<evidence type="ECO:0000256" key="4">
    <source>
        <dbReference type="ARBA" id="ARBA00022692"/>
    </source>
</evidence>
<comment type="similarity">
    <text evidence="2">Belongs to the acyltransferase 3 family.</text>
</comment>
<feature type="transmembrane region" description="Helical" evidence="7">
    <location>
        <begin position="199"/>
        <end position="216"/>
    </location>
</feature>